<dbReference type="Proteomes" id="UP001138921">
    <property type="component" value="Unassembled WGS sequence"/>
</dbReference>
<evidence type="ECO:0000256" key="3">
    <source>
        <dbReference type="ARBA" id="ARBA00023136"/>
    </source>
</evidence>
<gene>
    <name evidence="9" type="ORF">J1C56_24470</name>
</gene>
<evidence type="ECO:0008006" key="11">
    <source>
        <dbReference type="Google" id="ProtNLM"/>
    </source>
</evidence>
<feature type="chain" id="PRO_5040742383" description="Outer membrane lipoprotein" evidence="8">
    <location>
        <begin position="22"/>
        <end position="128"/>
    </location>
</feature>
<dbReference type="EMBL" id="JAFLWW010000008">
    <property type="protein sequence ID" value="MBT1158731.1"/>
    <property type="molecule type" value="Genomic_DNA"/>
</dbReference>
<name>A0A9X1D846_9HYPH</name>
<dbReference type="AlphaFoldDB" id="A0A9X1D846"/>
<comment type="similarity">
    <text evidence="7">Belongs to the rhizobiaceae omp10 lipoprotein family.</text>
</comment>
<evidence type="ECO:0000256" key="2">
    <source>
        <dbReference type="ARBA" id="ARBA00022729"/>
    </source>
</evidence>
<keyword evidence="6" id="KW-0449">Lipoprotein</keyword>
<evidence type="ECO:0000256" key="7">
    <source>
        <dbReference type="ARBA" id="ARBA00044505"/>
    </source>
</evidence>
<keyword evidence="3" id="KW-0472">Membrane</keyword>
<dbReference type="RefSeq" id="WP_214392606.1">
    <property type="nucleotide sequence ID" value="NZ_JAFLWW010000008.1"/>
</dbReference>
<dbReference type="PROSITE" id="PS51257">
    <property type="entry name" value="PROKAR_LIPOPROTEIN"/>
    <property type="match status" value="1"/>
</dbReference>
<reference evidence="9" key="2">
    <citation type="submission" date="2021-03" db="EMBL/GenBank/DDBJ databases">
        <authorList>
            <person name="Artuso I."/>
            <person name="Turrini P."/>
            <person name="Pirolo M."/>
            <person name="Lugli G.A."/>
            <person name="Ventura M."/>
            <person name="Visca P."/>
        </authorList>
    </citation>
    <scope>NUCLEOTIDE SEQUENCE</scope>
    <source>
        <strain evidence="9">LMG 26462</strain>
    </source>
</reference>
<protein>
    <recommendedName>
        <fullName evidence="11">Outer membrane lipoprotein</fullName>
    </recommendedName>
</protein>
<evidence type="ECO:0000256" key="4">
    <source>
        <dbReference type="ARBA" id="ARBA00023139"/>
    </source>
</evidence>
<accession>A0A9X1D846</accession>
<evidence type="ECO:0000256" key="8">
    <source>
        <dbReference type="SAM" id="SignalP"/>
    </source>
</evidence>
<evidence type="ECO:0000256" key="6">
    <source>
        <dbReference type="ARBA" id="ARBA00023288"/>
    </source>
</evidence>
<reference evidence="9" key="1">
    <citation type="journal article" date="2021" name="Microorganisms">
        <title>Phylogenomic Reconstruction and Metabolic Potential of the Genus Aminobacter.</title>
        <authorList>
            <person name="Artuso I."/>
            <person name="Turrini P."/>
            <person name="Pirolo M."/>
            <person name="Lugli G.A."/>
            <person name="Ventura M."/>
            <person name="Visca P."/>
        </authorList>
    </citation>
    <scope>NUCLEOTIDE SEQUENCE</scope>
    <source>
        <strain evidence="9">LMG 26462</strain>
    </source>
</reference>
<dbReference type="InterPro" id="IPR049857">
    <property type="entry name" value="Omp10-like"/>
</dbReference>
<feature type="signal peptide" evidence="8">
    <location>
        <begin position="1"/>
        <end position="21"/>
    </location>
</feature>
<evidence type="ECO:0000256" key="1">
    <source>
        <dbReference type="ARBA" id="ARBA00004459"/>
    </source>
</evidence>
<organism evidence="9 10">
    <name type="scientific">Aminobacter anthyllidis</name>
    <dbReference type="NCBI Taxonomy" id="1035067"/>
    <lineage>
        <taxon>Bacteria</taxon>
        <taxon>Pseudomonadati</taxon>
        <taxon>Pseudomonadota</taxon>
        <taxon>Alphaproteobacteria</taxon>
        <taxon>Hyphomicrobiales</taxon>
        <taxon>Phyllobacteriaceae</taxon>
        <taxon>Aminobacter</taxon>
    </lineage>
</organism>
<sequence length="128" mass="12659">MTTSRKIASAGVLALLAAAIAGCSTSGGGSSGGGVRPAPSGVEGAWLDAKGTGLSTFAGGSFQTVATDTGQKLSDGTYILTGANSVQINGTSLIRQSPISFNCLLISANQLNCTSSAGQQFTLTRRTA</sequence>
<evidence type="ECO:0000313" key="10">
    <source>
        <dbReference type="Proteomes" id="UP001138921"/>
    </source>
</evidence>
<keyword evidence="5" id="KW-0998">Cell outer membrane</keyword>
<evidence type="ECO:0000256" key="5">
    <source>
        <dbReference type="ARBA" id="ARBA00023237"/>
    </source>
</evidence>
<comment type="subcellular location">
    <subcellularLocation>
        <location evidence="1">Cell outer membrane</location>
        <topology evidence="1">Lipid-anchor</topology>
    </subcellularLocation>
</comment>
<keyword evidence="2 8" id="KW-0732">Signal</keyword>
<keyword evidence="10" id="KW-1185">Reference proteome</keyword>
<dbReference type="Pfam" id="PF26368">
    <property type="entry name" value="OMP10"/>
    <property type="match status" value="1"/>
</dbReference>
<keyword evidence="4" id="KW-0564">Palmitate</keyword>
<proteinExistence type="inferred from homology"/>
<evidence type="ECO:0000313" key="9">
    <source>
        <dbReference type="EMBL" id="MBT1158731.1"/>
    </source>
</evidence>
<comment type="caution">
    <text evidence="9">The sequence shown here is derived from an EMBL/GenBank/DDBJ whole genome shotgun (WGS) entry which is preliminary data.</text>
</comment>